<protein>
    <submittedName>
        <fullName evidence="2">Uncharacterized protein</fullName>
    </submittedName>
</protein>
<dbReference type="EMBL" id="JAICCE010000011">
    <property type="protein sequence ID" value="KAG9271687.1"/>
    <property type="molecule type" value="Genomic_DNA"/>
</dbReference>
<keyword evidence="1" id="KW-1133">Transmembrane helix</keyword>
<proteinExistence type="predicted"/>
<evidence type="ECO:0000313" key="2">
    <source>
        <dbReference type="EMBL" id="KAG9271687.1"/>
    </source>
</evidence>
<name>A0A8T2LLG9_ASTMX</name>
<keyword evidence="1" id="KW-0812">Transmembrane</keyword>
<accession>A0A8T2LLG9</accession>
<dbReference type="AlphaFoldDB" id="A0A8T2LLG9"/>
<feature type="transmembrane region" description="Helical" evidence="1">
    <location>
        <begin position="6"/>
        <end position="23"/>
    </location>
</feature>
<dbReference type="Proteomes" id="UP000752171">
    <property type="component" value="Unassembled WGS sequence"/>
</dbReference>
<keyword evidence="1" id="KW-0472">Membrane</keyword>
<sequence length="79" mass="8680">MIIFIIIGVVAVIILISVCVCCARKKSRSQDRGHADNHDHCSNREMVQIVPVVTPFQPGVNMPAAPVMHLQGHHPAYVL</sequence>
<evidence type="ECO:0000313" key="3">
    <source>
        <dbReference type="Proteomes" id="UP000752171"/>
    </source>
</evidence>
<evidence type="ECO:0000256" key="1">
    <source>
        <dbReference type="SAM" id="Phobius"/>
    </source>
</evidence>
<comment type="caution">
    <text evidence="2">The sequence shown here is derived from an EMBL/GenBank/DDBJ whole genome shotgun (WGS) entry which is preliminary data.</text>
</comment>
<gene>
    <name evidence="2" type="ORF">AMEX_G14641</name>
</gene>
<reference evidence="2 3" key="1">
    <citation type="submission" date="2021-07" db="EMBL/GenBank/DDBJ databases">
        <authorList>
            <person name="Imarazene B."/>
            <person name="Zahm M."/>
            <person name="Klopp C."/>
            <person name="Cabau C."/>
            <person name="Beille S."/>
            <person name="Jouanno E."/>
            <person name="Castinel A."/>
            <person name="Lluch J."/>
            <person name="Gil L."/>
            <person name="Kuchtly C."/>
            <person name="Lopez Roques C."/>
            <person name="Donnadieu C."/>
            <person name="Parrinello H."/>
            <person name="Journot L."/>
            <person name="Du K."/>
            <person name="Schartl M."/>
            <person name="Retaux S."/>
            <person name="Guiguen Y."/>
        </authorList>
    </citation>
    <scope>NUCLEOTIDE SEQUENCE [LARGE SCALE GENOMIC DNA]</scope>
    <source>
        <strain evidence="2">Pach_M1</strain>
        <tissue evidence="2">Testis</tissue>
    </source>
</reference>
<organism evidence="2 3">
    <name type="scientific">Astyanax mexicanus</name>
    <name type="common">Blind cave fish</name>
    <name type="synonym">Astyanax fasciatus mexicanus</name>
    <dbReference type="NCBI Taxonomy" id="7994"/>
    <lineage>
        <taxon>Eukaryota</taxon>
        <taxon>Metazoa</taxon>
        <taxon>Chordata</taxon>
        <taxon>Craniata</taxon>
        <taxon>Vertebrata</taxon>
        <taxon>Euteleostomi</taxon>
        <taxon>Actinopterygii</taxon>
        <taxon>Neopterygii</taxon>
        <taxon>Teleostei</taxon>
        <taxon>Ostariophysi</taxon>
        <taxon>Characiformes</taxon>
        <taxon>Characoidei</taxon>
        <taxon>Acestrorhamphidae</taxon>
        <taxon>Acestrorhamphinae</taxon>
        <taxon>Astyanax</taxon>
    </lineage>
</organism>